<sequence>MKIGSVLRQHILRDFRNAAVFFGFPGENCIDGAPAGSLDSRLFGEAAGLDIIGDAALRHKVHRNHGKLERGTALKEEYGIFLGNAHEAAQRLLRSRVNFLERR</sequence>
<comment type="caution">
    <text evidence="1">The sequence shown here is derived from an EMBL/GenBank/DDBJ whole genome shotgun (WGS) entry which is preliminary data.</text>
</comment>
<dbReference type="AlphaFoldDB" id="A0A644Y9U1"/>
<evidence type="ECO:0000313" key="1">
    <source>
        <dbReference type="EMBL" id="MPM25079.1"/>
    </source>
</evidence>
<organism evidence="1">
    <name type="scientific">bioreactor metagenome</name>
    <dbReference type="NCBI Taxonomy" id="1076179"/>
    <lineage>
        <taxon>unclassified sequences</taxon>
        <taxon>metagenomes</taxon>
        <taxon>ecological metagenomes</taxon>
    </lineage>
</organism>
<dbReference type="EMBL" id="VSSQ01004409">
    <property type="protein sequence ID" value="MPM25079.1"/>
    <property type="molecule type" value="Genomic_DNA"/>
</dbReference>
<protein>
    <submittedName>
        <fullName evidence="1">Uncharacterized protein</fullName>
    </submittedName>
</protein>
<reference evidence="1" key="1">
    <citation type="submission" date="2019-08" db="EMBL/GenBank/DDBJ databases">
        <authorList>
            <person name="Kucharzyk K."/>
            <person name="Murdoch R.W."/>
            <person name="Higgins S."/>
            <person name="Loffler F."/>
        </authorList>
    </citation>
    <scope>NUCLEOTIDE SEQUENCE</scope>
</reference>
<accession>A0A644Y9U1</accession>
<name>A0A644Y9U1_9ZZZZ</name>
<proteinExistence type="predicted"/>
<gene>
    <name evidence="1" type="ORF">SDC9_71569</name>
</gene>